<accession>A0ABN2W1Z4</accession>
<dbReference type="Proteomes" id="UP001500016">
    <property type="component" value="Unassembled WGS sequence"/>
</dbReference>
<dbReference type="EMBL" id="BAAAPE010000008">
    <property type="protein sequence ID" value="GAA2076977.1"/>
    <property type="molecule type" value="Genomic_DNA"/>
</dbReference>
<dbReference type="InterPro" id="IPR032710">
    <property type="entry name" value="NTF2-like_dom_sf"/>
</dbReference>
<name>A0ABN2W1Z4_9ACTN</name>
<dbReference type="SUPFAM" id="SSF54427">
    <property type="entry name" value="NTF2-like"/>
    <property type="match status" value="1"/>
</dbReference>
<gene>
    <name evidence="1" type="ORF">GCM10009801_32740</name>
</gene>
<protein>
    <recommendedName>
        <fullName evidence="3">Ester cyclase</fullName>
    </recommendedName>
</protein>
<keyword evidence="2" id="KW-1185">Reference proteome</keyword>
<comment type="caution">
    <text evidence="1">The sequence shown here is derived from an EMBL/GenBank/DDBJ whole genome shotgun (WGS) entry which is preliminary data.</text>
</comment>
<proteinExistence type="predicted"/>
<organism evidence="1 2">
    <name type="scientific">Streptomyces albiaxialis</name>
    <dbReference type="NCBI Taxonomy" id="329523"/>
    <lineage>
        <taxon>Bacteria</taxon>
        <taxon>Bacillati</taxon>
        <taxon>Actinomycetota</taxon>
        <taxon>Actinomycetes</taxon>
        <taxon>Kitasatosporales</taxon>
        <taxon>Streptomycetaceae</taxon>
        <taxon>Streptomyces</taxon>
    </lineage>
</organism>
<dbReference type="Pfam" id="PF07366">
    <property type="entry name" value="SnoaL"/>
    <property type="match status" value="1"/>
</dbReference>
<evidence type="ECO:0008006" key="3">
    <source>
        <dbReference type="Google" id="ProtNLM"/>
    </source>
</evidence>
<dbReference type="InterPro" id="IPR009959">
    <property type="entry name" value="Cyclase_SnoaL-like"/>
</dbReference>
<sequence length="158" mass="17260">MTSLRTRTQNGGMDAIETLYRQWLFDLWHGDFELAEQILAPDFVGHWPDFDVHGPRAAADQIRQSHTYFADIENTLDVGPVIGDGKVAARWTFHGTYRDGIPGATALPGTRIAFSGMDIFSVADDRLAEYWVVSDGLGMMTALGALDGPPPAAGRDGH</sequence>
<reference evidence="1 2" key="1">
    <citation type="journal article" date="2019" name="Int. J. Syst. Evol. Microbiol.">
        <title>The Global Catalogue of Microorganisms (GCM) 10K type strain sequencing project: providing services to taxonomists for standard genome sequencing and annotation.</title>
        <authorList>
            <consortium name="The Broad Institute Genomics Platform"/>
            <consortium name="The Broad Institute Genome Sequencing Center for Infectious Disease"/>
            <person name="Wu L."/>
            <person name="Ma J."/>
        </authorList>
    </citation>
    <scope>NUCLEOTIDE SEQUENCE [LARGE SCALE GENOMIC DNA]</scope>
    <source>
        <strain evidence="1 2">JCM 15478</strain>
    </source>
</reference>
<evidence type="ECO:0000313" key="1">
    <source>
        <dbReference type="EMBL" id="GAA2076977.1"/>
    </source>
</evidence>
<evidence type="ECO:0000313" key="2">
    <source>
        <dbReference type="Proteomes" id="UP001500016"/>
    </source>
</evidence>
<dbReference type="Gene3D" id="3.10.450.50">
    <property type="match status" value="1"/>
</dbReference>